<sequence>MRSKSKTESVFTGMISPRSQYIIDNLCIMNEDIRSIKDTEERDKLVLKDYLENCISRKESEISSLIKKQKELEDWTKKQHEEHEDRRKLIWVRENFSSDNHSSTAGKIASMEEIRVQRDLLHAKFEEISRTLEELEEQNQRTFHKKDLEVTVEQKRLYDEMQRRCIQLADEFLVINKERMAKSQLMTLEINQSLTKQLNKLDDRSTMLLGQNRSNEMAMEQIKRDVEVMTEISQKMLHKFRSYIKEFQEMITQCKSKENELSRLDEHLNPNAELPSSFPRTYCKLMTDLQTKKQRLQATLTEKK</sequence>
<feature type="coiled-coil region" evidence="1">
    <location>
        <begin position="118"/>
        <end position="145"/>
    </location>
</feature>
<dbReference type="OrthoDB" id="166611at2759"/>
<keyword evidence="3" id="KW-1185">Reference proteome</keyword>
<comment type="caution">
    <text evidence="2">The sequence shown here is derived from an EMBL/GenBank/DDBJ whole genome shotgun (WGS) entry which is preliminary data.</text>
</comment>
<gene>
    <name evidence="2" type="ORF">FBUS_11365</name>
</gene>
<keyword evidence="1" id="KW-0175">Coiled coil</keyword>
<evidence type="ECO:0000313" key="2">
    <source>
        <dbReference type="EMBL" id="KAA0193906.1"/>
    </source>
</evidence>
<accession>A0A8E0RU78</accession>
<name>A0A8E0RU78_9TREM</name>
<evidence type="ECO:0000313" key="3">
    <source>
        <dbReference type="Proteomes" id="UP000728185"/>
    </source>
</evidence>
<evidence type="ECO:0000256" key="1">
    <source>
        <dbReference type="SAM" id="Coils"/>
    </source>
</evidence>
<dbReference type="Proteomes" id="UP000728185">
    <property type="component" value="Unassembled WGS sequence"/>
</dbReference>
<organism evidence="2 3">
    <name type="scientific">Fasciolopsis buskii</name>
    <dbReference type="NCBI Taxonomy" id="27845"/>
    <lineage>
        <taxon>Eukaryota</taxon>
        <taxon>Metazoa</taxon>
        <taxon>Spiralia</taxon>
        <taxon>Lophotrochozoa</taxon>
        <taxon>Platyhelminthes</taxon>
        <taxon>Trematoda</taxon>
        <taxon>Digenea</taxon>
        <taxon>Plagiorchiida</taxon>
        <taxon>Echinostomata</taxon>
        <taxon>Echinostomatoidea</taxon>
        <taxon>Fasciolidae</taxon>
        <taxon>Fasciolopsis</taxon>
    </lineage>
</organism>
<dbReference type="AlphaFoldDB" id="A0A8E0RU78"/>
<reference evidence="2" key="1">
    <citation type="submission" date="2019-05" db="EMBL/GenBank/DDBJ databases">
        <title>Annotation for the trematode Fasciolopsis buski.</title>
        <authorList>
            <person name="Choi Y.-J."/>
        </authorList>
    </citation>
    <scope>NUCLEOTIDE SEQUENCE</scope>
    <source>
        <strain evidence="2">HT</strain>
        <tissue evidence="2">Whole worm</tissue>
    </source>
</reference>
<proteinExistence type="predicted"/>
<protein>
    <submittedName>
        <fullName evidence="2">Uncharacterized protein</fullName>
    </submittedName>
</protein>
<dbReference type="EMBL" id="LUCM01004726">
    <property type="protein sequence ID" value="KAA0193906.1"/>
    <property type="molecule type" value="Genomic_DNA"/>
</dbReference>